<dbReference type="Proteomes" id="UP000887565">
    <property type="component" value="Unplaced"/>
</dbReference>
<reference evidence="2" key="1">
    <citation type="submission" date="2022-11" db="UniProtKB">
        <authorList>
            <consortium name="WormBaseParasite"/>
        </authorList>
    </citation>
    <scope>IDENTIFICATION</scope>
</reference>
<name>A0A915L6A8_ROMCU</name>
<keyword evidence="1" id="KW-1185">Reference proteome</keyword>
<accession>A0A915L6A8</accession>
<dbReference type="WBParaSite" id="nRc.2.0.1.t46048-RA">
    <property type="protein sequence ID" value="nRc.2.0.1.t46048-RA"/>
    <property type="gene ID" value="nRc.2.0.1.g46048"/>
</dbReference>
<protein>
    <submittedName>
        <fullName evidence="2">Uncharacterized protein</fullName>
    </submittedName>
</protein>
<organism evidence="1 2">
    <name type="scientific">Romanomermis culicivorax</name>
    <name type="common">Nematode worm</name>
    <dbReference type="NCBI Taxonomy" id="13658"/>
    <lineage>
        <taxon>Eukaryota</taxon>
        <taxon>Metazoa</taxon>
        <taxon>Ecdysozoa</taxon>
        <taxon>Nematoda</taxon>
        <taxon>Enoplea</taxon>
        <taxon>Dorylaimia</taxon>
        <taxon>Mermithida</taxon>
        <taxon>Mermithoidea</taxon>
        <taxon>Mermithidae</taxon>
        <taxon>Romanomermis</taxon>
    </lineage>
</organism>
<evidence type="ECO:0000313" key="1">
    <source>
        <dbReference type="Proteomes" id="UP000887565"/>
    </source>
</evidence>
<sequence>MVANGQRVPTLGPVNFYTKLEELGTHSIHYMVLISPKQTIILGTDFLAHKNIGAIFEFQNRTLTITNRQVAFNVQWPESRPRALMLPPPPVSPAIPSPPPATSSINEITLGHPVIAVKNVLIQPYTDHVIFGTIWSRDKLKMLSPCVVSSNNALS</sequence>
<proteinExistence type="predicted"/>
<evidence type="ECO:0000313" key="2">
    <source>
        <dbReference type="WBParaSite" id="nRc.2.0.1.t46048-RA"/>
    </source>
</evidence>
<dbReference type="AlphaFoldDB" id="A0A915L6A8"/>